<dbReference type="OrthoDB" id="1470350at2759"/>
<keyword evidence="7 9" id="KW-0408">Iron</keyword>
<evidence type="ECO:0000256" key="5">
    <source>
        <dbReference type="ARBA" id="ARBA00022723"/>
    </source>
</evidence>
<dbReference type="Proteomes" id="UP001148786">
    <property type="component" value="Unassembled WGS sequence"/>
</dbReference>
<comment type="caution">
    <text evidence="10">The sequence shown here is derived from an EMBL/GenBank/DDBJ whole genome shotgun (WGS) entry which is preliminary data.</text>
</comment>
<dbReference type="GO" id="GO:0016705">
    <property type="term" value="F:oxidoreductase activity, acting on paired donors, with incorporation or reduction of molecular oxygen"/>
    <property type="evidence" value="ECO:0007669"/>
    <property type="project" value="InterPro"/>
</dbReference>
<dbReference type="PRINTS" id="PR00385">
    <property type="entry name" value="P450"/>
</dbReference>
<keyword evidence="8" id="KW-0503">Monooxygenase</keyword>
<evidence type="ECO:0000256" key="8">
    <source>
        <dbReference type="ARBA" id="ARBA00023033"/>
    </source>
</evidence>
<dbReference type="GO" id="GO:0005506">
    <property type="term" value="F:iron ion binding"/>
    <property type="evidence" value="ECO:0007669"/>
    <property type="project" value="InterPro"/>
</dbReference>
<keyword evidence="5 9" id="KW-0479">Metal-binding</keyword>
<evidence type="ECO:0000256" key="2">
    <source>
        <dbReference type="ARBA" id="ARBA00005179"/>
    </source>
</evidence>
<dbReference type="Gene3D" id="1.10.630.10">
    <property type="entry name" value="Cytochrome P450"/>
    <property type="match status" value="1"/>
</dbReference>
<dbReference type="PRINTS" id="PR00463">
    <property type="entry name" value="EP450I"/>
</dbReference>
<evidence type="ECO:0000256" key="6">
    <source>
        <dbReference type="ARBA" id="ARBA00023002"/>
    </source>
</evidence>
<feature type="binding site" description="axial binding residue" evidence="9">
    <location>
        <position position="380"/>
    </location>
    <ligand>
        <name>heme</name>
        <dbReference type="ChEBI" id="CHEBI:30413"/>
    </ligand>
    <ligandPart>
        <name>Fe</name>
        <dbReference type="ChEBI" id="CHEBI:18248"/>
    </ligandPart>
</feature>
<accession>A0A9W8JV13</accession>
<dbReference type="InterPro" id="IPR036396">
    <property type="entry name" value="Cyt_P450_sf"/>
</dbReference>
<evidence type="ECO:0000256" key="4">
    <source>
        <dbReference type="ARBA" id="ARBA00022617"/>
    </source>
</evidence>
<dbReference type="EMBL" id="JANKHO010000829">
    <property type="protein sequence ID" value="KAJ3505894.1"/>
    <property type="molecule type" value="Genomic_DNA"/>
</dbReference>
<comment type="pathway">
    <text evidence="2">Secondary metabolite biosynthesis.</text>
</comment>
<gene>
    <name evidence="10" type="ORF">NLJ89_g7173</name>
</gene>
<proteinExistence type="inferred from homology"/>
<dbReference type="GO" id="GO:0004497">
    <property type="term" value="F:monooxygenase activity"/>
    <property type="evidence" value="ECO:0007669"/>
    <property type="project" value="UniProtKB-KW"/>
</dbReference>
<keyword evidence="6" id="KW-0560">Oxidoreductase</keyword>
<evidence type="ECO:0000313" key="11">
    <source>
        <dbReference type="Proteomes" id="UP001148786"/>
    </source>
</evidence>
<dbReference type="CDD" id="cd11065">
    <property type="entry name" value="CYP64-like"/>
    <property type="match status" value="1"/>
</dbReference>
<dbReference type="SUPFAM" id="SSF48264">
    <property type="entry name" value="Cytochrome P450"/>
    <property type="match status" value="1"/>
</dbReference>
<evidence type="ECO:0000256" key="3">
    <source>
        <dbReference type="ARBA" id="ARBA00010617"/>
    </source>
</evidence>
<keyword evidence="4 9" id="KW-0349">Heme</keyword>
<dbReference type="PANTHER" id="PTHR46300:SF7">
    <property type="entry name" value="P450, PUTATIVE (EUROFUNG)-RELATED"/>
    <property type="match status" value="1"/>
</dbReference>
<dbReference type="InterPro" id="IPR050364">
    <property type="entry name" value="Cytochrome_P450_fung"/>
</dbReference>
<keyword evidence="11" id="KW-1185">Reference proteome</keyword>
<evidence type="ECO:0000256" key="7">
    <source>
        <dbReference type="ARBA" id="ARBA00023004"/>
    </source>
</evidence>
<dbReference type="InterPro" id="IPR001128">
    <property type="entry name" value="Cyt_P450"/>
</dbReference>
<reference evidence="10" key="1">
    <citation type="submission" date="2022-07" db="EMBL/GenBank/DDBJ databases">
        <title>Genome Sequence of Agrocybe chaxingu.</title>
        <authorList>
            <person name="Buettner E."/>
        </authorList>
    </citation>
    <scope>NUCLEOTIDE SEQUENCE</scope>
    <source>
        <strain evidence="10">MP-N11</strain>
    </source>
</reference>
<evidence type="ECO:0008006" key="12">
    <source>
        <dbReference type="Google" id="ProtNLM"/>
    </source>
</evidence>
<dbReference type="GO" id="GO:0020037">
    <property type="term" value="F:heme binding"/>
    <property type="evidence" value="ECO:0007669"/>
    <property type="project" value="InterPro"/>
</dbReference>
<comment type="similarity">
    <text evidence="3">Belongs to the cytochrome P450 family.</text>
</comment>
<dbReference type="AlphaFoldDB" id="A0A9W8JV13"/>
<evidence type="ECO:0000256" key="1">
    <source>
        <dbReference type="ARBA" id="ARBA00001971"/>
    </source>
</evidence>
<organism evidence="10 11">
    <name type="scientific">Agrocybe chaxingu</name>
    <dbReference type="NCBI Taxonomy" id="84603"/>
    <lineage>
        <taxon>Eukaryota</taxon>
        <taxon>Fungi</taxon>
        <taxon>Dikarya</taxon>
        <taxon>Basidiomycota</taxon>
        <taxon>Agaricomycotina</taxon>
        <taxon>Agaricomycetes</taxon>
        <taxon>Agaricomycetidae</taxon>
        <taxon>Agaricales</taxon>
        <taxon>Agaricineae</taxon>
        <taxon>Strophariaceae</taxon>
        <taxon>Agrocybe</taxon>
    </lineage>
</organism>
<dbReference type="PANTHER" id="PTHR46300">
    <property type="entry name" value="P450, PUTATIVE (EUROFUNG)-RELATED-RELATED"/>
    <property type="match status" value="1"/>
</dbReference>
<dbReference type="InterPro" id="IPR002401">
    <property type="entry name" value="Cyt_P450_E_grp-I"/>
</dbReference>
<protein>
    <recommendedName>
        <fullName evidence="12">Cytochrome P450</fullName>
    </recommendedName>
</protein>
<sequence length="458" mass="52063">MGRNVTYTPPVGDLIYLNALGTDILVLNKREDAEELLERRARSYSGRTQIPAMRAMGWDTINIVFMDYGEEWRAHRKACQQLLNLDKTRSYEDVYLRHVHKLLERLLDSPEDFMHYNELFPIGITLDALYGYQVDSLDDPVVVAAQKSAEGTSLLTPSAAYMNIFPFLRHIPPWIPGSMARRKAEKYAHWTREMQRIPLEDRENTAAVSTISDMLERKSVGGVSPEEEKILYNVAYTLYGAAGETTVSSTGTFLHMIATHPAVQKKAQEEIDRVIGTQFRLPTFGDRASLPYVEAIYREVMRYNPPGHLGVPHKTTEDDVYKGYFIPKGTAVFSNIWAMTHDEEKYADPHEFKPERFLDENGQLNDDARVLAYGFGRRACVGKYVASATERLQVWIAIVSILACFTISKAEDEHGNEIEIDDEYEDNGGGVHKKPFKCSIVPRSDLVRKLIEEVAKTE</sequence>
<evidence type="ECO:0000256" key="9">
    <source>
        <dbReference type="PIRSR" id="PIRSR602401-1"/>
    </source>
</evidence>
<dbReference type="Pfam" id="PF00067">
    <property type="entry name" value="p450"/>
    <property type="match status" value="1"/>
</dbReference>
<evidence type="ECO:0000313" key="10">
    <source>
        <dbReference type="EMBL" id="KAJ3505894.1"/>
    </source>
</evidence>
<name>A0A9W8JV13_9AGAR</name>
<comment type="cofactor">
    <cofactor evidence="1 9">
        <name>heme</name>
        <dbReference type="ChEBI" id="CHEBI:30413"/>
    </cofactor>
</comment>